<dbReference type="GO" id="GO:0009244">
    <property type="term" value="P:lipopolysaccharide core region biosynthetic process"/>
    <property type="evidence" value="ECO:0007669"/>
    <property type="project" value="TreeGrafter"/>
</dbReference>
<evidence type="ECO:0000256" key="1">
    <source>
        <dbReference type="ARBA" id="ARBA00022676"/>
    </source>
</evidence>
<gene>
    <name evidence="3" type="ORF">FBFR_06010</name>
</gene>
<dbReference type="STRING" id="249352.SAMN05444395_102246"/>
<reference evidence="3 4" key="1">
    <citation type="submission" date="2016-03" db="EMBL/GenBank/DDBJ databases">
        <title>Draft genome sequence of Flavobacterium fryxellicola DSM 16209.</title>
        <authorList>
            <person name="Shin S.-K."/>
            <person name="Yi H."/>
        </authorList>
    </citation>
    <scope>NUCLEOTIDE SEQUENCE [LARGE SCALE GENOMIC DNA]</scope>
    <source>
        <strain evidence="3 4">DSM 16209</strain>
    </source>
</reference>
<dbReference type="GO" id="GO:0005829">
    <property type="term" value="C:cytosol"/>
    <property type="evidence" value="ECO:0007669"/>
    <property type="project" value="TreeGrafter"/>
</dbReference>
<protein>
    <submittedName>
        <fullName evidence="3">ADP-heptose--LPS heptosyltransferase</fullName>
    </submittedName>
</protein>
<dbReference type="Pfam" id="PF01075">
    <property type="entry name" value="Glyco_transf_9"/>
    <property type="match status" value="1"/>
</dbReference>
<dbReference type="InterPro" id="IPR051199">
    <property type="entry name" value="LPS_LOS_Heptosyltrfase"/>
</dbReference>
<dbReference type="EMBL" id="LVJE01000010">
    <property type="protein sequence ID" value="OAB29003.1"/>
    <property type="molecule type" value="Genomic_DNA"/>
</dbReference>
<dbReference type="AlphaFoldDB" id="A0A167Y3W8"/>
<dbReference type="PANTHER" id="PTHR30160">
    <property type="entry name" value="TETRAACYLDISACCHARIDE 4'-KINASE-RELATED"/>
    <property type="match status" value="1"/>
</dbReference>
<name>A0A167Y3W8_9FLAO</name>
<evidence type="ECO:0000313" key="4">
    <source>
        <dbReference type="Proteomes" id="UP000077164"/>
    </source>
</evidence>
<comment type="caution">
    <text evidence="3">The sequence shown here is derived from an EMBL/GenBank/DDBJ whole genome shotgun (WGS) entry which is preliminary data.</text>
</comment>
<accession>A0A167Y3W8</accession>
<dbReference type="GO" id="GO:0008713">
    <property type="term" value="F:ADP-heptose-lipopolysaccharide heptosyltransferase activity"/>
    <property type="evidence" value="ECO:0007669"/>
    <property type="project" value="TreeGrafter"/>
</dbReference>
<dbReference type="Gene3D" id="3.40.50.2000">
    <property type="entry name" value="Glycogen Phosphorylase B"/>
    <property type="match status" value="2"/>
</dbReference>
<sequence>MKILVIQQKMIGDVLVSSLLCDNLRKAYPNAQIDYMVYESTRAVVEGNSSFDSLVLFEKKHQTSKWEYFKLLKSIRAEKYDIVIDAYSKLESWLVVLFSGAKQKISYWKKGRDFLYTDTIKRKQASSTNLGLIIEQRLSLLDPLHLDIKLETFPRIYVSQKEKEFATSLFESQAINRSKKTIMLSIIGSSLDKTYPLDYMSKLIDFIAEKGDVNLLFNYMPQQSGEAKLIYDGCKEATKSKIYPTALGKNIREFIAIMDSCDLIIGNDGGAINMAKALEKPSFIIFSPWIDKKGWATFEDGVNHVSLHLQEFKPNLFEGISAKIIKKETAAFYKEFTPELIYPALNTFLQTHLK</sequence>
<evidence type="ECO:0000313" key="3">
    <source>
        <dbReference type="EMBL" id="OAB29003.1"/>
    </source>
</evidence>
<dbReference type="RefSeq" id="WP_066078228.1">
    <property type="nucleotide sequence ID" value="NZ_FRDK01000002.1"/>
</dbReference>
<keyword evidence="1" id="KW-0328">Glycosyltransferase</keyword>
<dbReference type="SUPFAM" id="SSF53756">
    <property type="entry name" value="UDP-Glycosyltransferase/glycogen phosphorylase"/>
    <property type="match status" value="1"/>
</dbReference>
<dbReference type="CDD" id="cd03789">
    <property type="entry name" value="GT9_LPS_heptosyltransferase"/>
    <property type="match status" value="1"/>
</dbReference>
<dbReference type="Proteomes" id="UP000077164">
    <property type="component" value="Unassembled WGS sequence"/>
</dbReference>
<dbReference type="PANTHER" id="PTHR30160:SF7">
    <property type="entry name" value="ADP-HEPTOSE--LPS HEPTOSYLTRANSFERASE 2"/>
    <property type="match status" value="1"/>
</dbReference>
<evidence type="ECO:0000256" key="2">
    <source>
        <dbReference type="ARBA" id="ARBA00022679"/>
    </source>
</evidence>
<keyword evidence="2 3" id="KW-0808">Transferase</keyword>
<proteinExistence type="predicted"/>
<organism evidence="3 4">
    <name type="scientific">Flavobacterium fryxellicola</name>
    <dbReference type="NCBI Taxonomy" id="249352"/>
    <lineage>
        <taxon>Bacteria</taxon>
        <taxon>Pseudomonadati</taxon>
        <taxon>Bacteroidota</taxon>
        <taxon>Flavobacteriia</taxon>
        <taxon>Flavobacteriales</taxon>
        <taxon>Flavobacteriaceae</taxon>
        <taxon>Flavobacterium</taxon>
    </lineage>
</organism>
<keyword evidence="4" id="KW-1185">Reference proteome</keyword>
<dbReference type="InterPro" id="IPR002201">
    <property type="entry name" value="Glyco_trans_9"/>
</dbReference>